<evidence type="ECO:0000256" key="8">
    <source>
        <dbReference type="ARBA" id="ARBA00037801"/>
    </source>
</evidence>
<feature type="domain" description="Syntaxin 6/10/61 N-terminal" evidence="10">
    <location>
        <begin position="11"/>
        <end position="100"/>
    </location>
</feature>
<evidence type="ECO:0000256" key="6">
    <source>
        <dbReference type="ARBA" id="ARBA00023034"/>
    </source>
</evidence>
<evidence type="ECO:0000256" key="9">
    <source>
        <dbReference type="SAM" id="MobiDB-lite"/>
    </source>
</evidence>
<dbReference type="GO" id="GO:0015031">
    <property type="term" value="P:protein transport"/>
    <property type="evidence" value="ECO:0007669"/>
    <property type="project" value="UniProtKB-KW"/>
</dbReference>
<dbReference type="InterPro" id="IPR010989">
    <property type="entry name" value="SNARE"/>
</dbReference>
<evidence type="ECO:0000259" key="10">
    <source>
        <dbReference type="Pfam" id="PF09177"/>
    </source>
</evidence>
<evidence type="ECO:0000313" key="11">
    <source>
        <dbReference type="EMBL" id="KAF6165259.1"/>
    </source>
</evidence>
<evidence type="ECO:0000256" key="2">
    <source>
        <dbReference type="ARBA" id="ARBA00022448"/>
    </source>
</evidence>
<dbReference type="CDD" id="cd21442">
    <property type="entry name" value="SNARE_NTD_STX6-like"/>
    <property type="match status" value="1"/>
</dbReference>
<name>A0A7J7NDE0_9MAGN</name>
<evidence type="ECO:0000256" key="5">
    <source>
        <dbReference type="ARBA" id="ARBA00022989"/>
    </source>
</evidence>
<comment type="similarity">
    <text evidence="1">Belongs to the syntaxin family.</text>
</comment>
<keyword evidence="5" id="KW-1133">Transmembrane helix</keyword>
<evidence type="ECO:0000256" key="3">
    <source>
        <dbReference type="ARBA" id="ARBA00022692"/>
    </source>
</evidence>
<proteinExistence type="inferred from homology"/>
<dbReference type="SUPFAM" id="SSF47661">
    <property type="entry name" value="t-snare proteins"/>
    <property type="match status" value="1"/>
</dbReference>
<keyword evidence="3" id="KW-0812">Transmembrane</keyword>
<dbReference type="Gene3D" id="1.20.58.90">
    <property type="match status" value="1"/>
</dbReference>
<dbReference type="GO" id="GO:0016020">
    <property type="term" value="C:membrane"/>
    <property type="evidence" value="ECO:0007669"/>
    <property type="project" value="InterPro"/>
</dbReference>
<dbReference type="AlphaFoldDB" id="A0A7J7NDE0"/>
<keyword evidence="7" id="KW-0472">Membrane</keyword>
<dbReference type="PANTHER" id="PTHR34949">
    <property type="entry name" value="OS05G0443700 PROTEIN"/>
    <property type="match status" value="1"/>
</dbReference>
<keyword evidence="2" id="KW-0813">Transport</keyword>
<gene>
    <name evidence="11" type="ORF">GIB67_030441</name>
</gene>
<evidence type="ECO:0000256" key="4">
    <source>
        <dbReference type="ARBA" id="ARBA00022927"/>
    </source>
</evidence>
<dbReference type="PANTHER" id="PTHR34949:SF6">
    <property type="entry name" value="EXPRESSED PROTEIN"/>
    <property type="match status" value="1"/>
</dbReference>
<feature type="region of interest" description="Disordered" evidence="9">
    <location>
        <begin position="142"/>
        <end position="166"/>
    </location>
</feature>
<dbReference type="GO" id="GO:0005794">
    <property type="term" value="C:Golgi apparatus"/>
    <property type="evidence" value="ECO:0007669"/>
    <property type="project" value="UniProtKB-SubCell"/>
</dbReference>
<protein>
    <recommendedName>
        <fullName evidence="10">Syntaxin 6/10/61 N-terminal domain-containing protein</fullName>
    </recommendedName>
</protein>
<keyword evidence="6" id="KW-0333">Golgi apparatus</keyword>
<dbReference type="Proteomes" id="UP000541444">
    <property type="component" value="Unassembled WGS sequence"/>
</dbReference>
<dbReference type="InterPro" id="IPR015260">
    <property type="entry name" value="Syntaxin-6/10/61_N"/>
</dbReference>
<dbReference type="GO" id="GO:0048193">
    <property type="term" value="P:Golgi vesicle transport"/>
    <property type="evidence" value="ECO:0007669"/>
    <property type="project" value="InterPro"/>
</dbReference>
<dbReference type="EMBL" id="JACGCM010000857">
    <property type="protein sequence ID" value="KAF6165259.1"/>
    <property type="molecule type" value="Genomic_DNA"/>
</dbReference>
<sequence length="343" mass="39658">MASNFDRWEKDPFFTAAEEVQESADRMESTYRTWIHERKDGRDVGYADELRRDLKTTLGTAKWQMEEFERAVKSSYVDSSAEDARTRHNQFIAAISNQILMVENSLKESVLSDGQAEMSWVRLDEGERDELALFLSGSSDDISLTPSSKDDGEAAEMHKESMPEYVKDSCRSAEWGSQESKEEKLHGHRRTASASADISAWKIVDMGENIEGKNERPNKPPPRILSFSGLLNTMEPMTKVKWSIRKWKNVDRHQAADTLPLRSNELSRDFVTYFRYVVFKGIDACYERSKSCLNSCDDSYDKQIYGWLGSVQRQLQRSQYRIQYGRPVQVAFWIFLAFCLIRK</sequence>
<organism evidence="11 12">
    <name type="scientific">Kingdonia uniflora</name>
    <dbReference type="NCBI Taxonomy" id="39325"/>
    <lineage>
        <taxon>Eukaryota</taxon>
        <taxon>Viridiplantae</taxon>
        <taxon>Streptophyta</taxon>
        <taxon>Embryophyta</taxon>
        <taxon>Tracheophyta</taxon>
        <taxon>Spermatophyta</taxon>
        <taxon>Magnoliopsida</taxon>
        <taxon>Ranunculales</taxon>
        <taxon>Circaeasteraceae</taxon>
        <taxon>Kingdonia</taxon>
    </lineage>
</organism>
<evidence type="ECO:0000256" key="1">
    <source>
        <dbReference type="ARBA" id="ARBA00009063"/>
    </source>
</evidence>
<comment type="caution">
    <text evidence="11">The sequence shown here is derived from an EMBL/GenBank/DDBJ whole genome shotgun (WGS) entry which is preliminary data.</text>
</comment>
<dbReference type="OrthoDB" id="1889309at2759"/>
<feature type="compositionally biased region" description="Basic and acidic residues" evidence="9">
    <location>
        <begin position="148"/>
        <end position="166"/>
    </location>
</feature>
<keyword evidence="4" id="KW-0653">Protein transport</keyword>
<dbReference type="FunFam" id="1.20.58.90:FF:000004">
    <property type="entry name" value="Syntaxin 10"/>
    <property type="match status" value="1"/>
</dbReference>
<evidence type="ECO:0000313" key="12">
    <source>
        <dbReference type="Proteomes" id="UP000541444"/>
    </source>
</evidence>
<keyword evidence="12" id="KW-1185">Reference proteome</keyword>
<evidence type="ECO:0000256" key="7">
    <source>
        <dbReference type="ARBA" id="ARBA00023136"/>
    </source>
</evidence>
<dbReference type="Pfam" id="PF09177">
    <property type="entry name" value="STX6_10_61_N"/>
    <property type="match status" value="1"/>
</dbReference>
<accession>A0A7J7NDE0</accession>
<comment type="subcellular location">
    <subcellularLocation>
        <location evidence="8">Golgi apparatus</location>
        <location evidence="8">trans-Golgi network membrane</location>
        <topology evidence="8">Single-pass type IV membrane protein</topology>
    </subcellularLocation>
</comment>
<reference evidence="11 12" key="1">
    <citation type="journal article" date="2020" name="IScience">
        <title>Genome Sequencing of the Endangered Kingdonia uniflora (Circaeasteraceae, Ranunculales) Reveals Potential Mechanisms of Evolutionary Specialization.</title>
        <authorList>
            <person name="Sun Y."/>
            <person name="Deng T."/>
            <person name="Zhang A."/>
            <person name="Moore M.J."/>
            <person name="Landis J.B."/>
            <person name="Lin N."/>
            <person name="Zhang H."/>
            <person name="Zhang X."/>
            <person name="Huang J."/>
            <person name="Zhang X."/>
            <person name="Sun H."/>
            <person name="Wang H."/>
        </authorList>
    </citation>
    <scope>NUCLEOTIDE SEQUENCE [LARGE SCALE GENOMIC DNA]</scope>
    <source>
        <strain evidence="11">TB1705</strain>
        <tissue evidence="11">Leaf</tissue>
    </source>
</reference>